<dbReference type="Proteomes" id="UP000186777">
    <property type="component" value="Unassembled WGS sequence"/>
</dbReference>
<gene>
    <name evidence="7" type="ORF">BHW43_04570</name>
</gene>
<evidence type="ECO:0000256" key="4">
    <source>
        <dbReference type="ARBA" id="ARBA00022643"/>
    </source>
</evidence>
<dbReference type="RefSeq" id="WP_303679673.1">
    <property type="nucleotide sequence ID" value="NZ_CATXKC010000036.1"/>
</dbReference>
<dbReference type="PANTHER" id="PTHR43673">
    <property type="entry name" value="NAD(P)H NITROREDUCTASE YDGI-RELATED"/>
    <property type="match status" value="1"/>
</dbReference>
<dbReference type="Gene3D" id="3.40.109.10">
    <property type="entry name" value="NADH Oxidase"/>
    <property type="match status" value="1"/>
</dbReference>
<dbReference type="EMBL" id="MNTG01000026">
    <property type="protein sequence ID" value="OLA37905.1"/>
    <property type="molecule type" value="Genomic_DNA"/>
</dbReference>
<dbReference type="CDD" id="cd02136">
    <property type="entry name" value="PnbA_NfnB-like"/>
    <property type="match status" value="1"/>
</dbReference>
<keyword evidence="3" id="KW-0285">Flavoprotein</keyword>
<evidence type="ECO:0000256" key="2">
    <source>
        <dbReference type="ARBA" id="ARBA00007118"/>
    </source>
</evidence>
<evidence type="ECO:0000313" key="7">
    <source>
        <dbReference type="EMBL" id="OLA37905.1"/>
    </source>
</evidence>
<dbReference type="InterPro" id="IPR029479">
    <property type="entry name" value="Nitroreductase"/>
</dbReference>
<sequence>MNAELQALKERRSVRKYKADMVPQELIDQVIDAGLYAASGHGTQEVIIVAVTNKEVRDKLAQMNREILGTSSDSFYGAPVVLVVLGPKSNKLTPYDGSLVMGNLMQAAHAVGLGSCWINRAKEEFDSEEGKQLLKEWGIEGEYEGVGHCILGYTDGTVPQAAPRKANRVFYVK</sequence>
<dbReference type="InterPro" id="IPR000415">
    <property type="entry name" value="Nitroreductase-like"/>
</dbReference>
<name>A0A1Q6R699_9FIRM</name>
<evidence type="ECO:0000256" key="1">
    <source>
        <dbReference type="ARBA" id="ARBA00001917"/>
    </source>
</evidence>
<reference evidence="7 8" key="1">
    <citation type="journal article" date="2016" name="Nat. Biotechnol.">
        <title>Measurement of bacterial replication rates in microbial communities.</title>
        <authorList>
            <person name="Brown C.T."/>
            <person name="Olm M.R."/>
            <person name="Thomas B.C."/>
            <person name="Banfield J.F."/>
        </authorList>
    </citation>
    <scope>NUCLEOTIDE SEQUENCE [LARGE SCALE GENOMIC DNA]</scope>
    <source>
        <strain evidence="7">46_33</strain>
    </source>
</reference>
<comment type="cofactor">
    <cofactor evidence="1">
        <name>FMN</name>
        <dbReference type="ChEBI" id="CHEBI:58210"/>
    </cofactor>
</comment>
<comment type="caution">
    <text evidence="7">The sequence shown here is derived from an EMBL/GenBank/DDBJ whole genome shotgun (WGS) entry which is preliminary data.</text>
</comment>
<evidence type="ECO:0000256" key="5">
    <source>
        <dbReference type="ARBA" id="ARBA00023002"/>
    </source>
</evidence>
<keyword evidence="5" id="KW-0560">Oxidoreductase</keyword>
<protein>
    <submittedName>
        <fullName evidence="7">Diguanylate cyclase</fullName>
    </submittedName>
</protein>
<dbReference type="GO" id="GO:0016491">
    <property type="term" value="F:oxidoreductase activity"/>
    <property type="evidence" value="ECO:0007669"/>
    <property type="project" value="UniProtKB-KW"/>
</dbReference>
<evidence type="ECO:0000259" key="6">
    <source>
        <dbReference type="Pfam" id="PF00881"/>
    </source>
</evidence>
<dbReference type="SUPFAM" id="SSF55469">
    <property type="entry name" value="FMN-dependent nitroreductase-like"/>
    <property type="match status" value="1"/>
</dbReference>
<dbReference type="Pfam" id="PF00881">
    <property type="entry name" value="Nitroreductase"/>
    <property type="match status" value="1"/>
</dbReference>
<keyword evidence="4" id="KW-0288">FMN</keyword>
<dbReference type="STRING" id="626940.BHW43_04570"/>
<organism evidence="7 8">
    <name type="scientific">Phascolarctobacterium succinatutens</name>
    <dbReference type="NCBI Taxonomy" id="626940"/>
    <lineage>
        <taxon>Bacteria</taxon>
        <taxon>Bacillati</taxon>
        <taxon>Bacillota</taxon>
        <taxon>Negativicutes</taxon>
        <taxon>Acidaminococcales</taxon>
        <taxon>Acidaminococcaceae</taxon>
        <taxon>Phascolarctobacterium</taxon>
    </lineage>
</organism>
<comment type="similarity">
    <text evidence="2">Belongs to the nitroreductase family.</text>
</comment>
<evidence type="ECO:0000313" key="8">
    <source>
        <dbReference type="Proteomes" id="UP000186777"/>
    </source>
</evidence>
<proteinExistence type="inferred from homology"/>
<dbReference type="PANTHER" id="PTHR43673:SF2">
    <property type="entry name" value="NITROREDUCTASE"/>
    <property type="match status" value="1"/>
</dbReference>
<accession>A0A1Q6R699</accession>
<feature type="domain" description="Nitroreductase" evidence="6">
    <location>
        <begin position="8"/>
        <end position="153"/>
    </location>
</feature>
<evidence type="ECO:0000256" key="3">
    <source>
        <dbReference type="ARBA" id="ARBA00022630"/>
    </source>
</evidence>
<dbReference type="AlphaFoldDB" id="A0A1Q6R699"/>